<gene>
    <name evidence="5" type="ORF">MIMGU_mgv1a023633mg</name>
</gene>
<sequence length="473" mass="53169">MKTKRKVRVVLVPYPFQGHITPMLQLGTILHSKGFSITIAHTNFNSPLPSIHPQFTFLPLPDKLDGFDTSFYNILNAVSVMNTNCEAPFEEYLVGMMEEEELLACVIYDSIMTFVDVVALRLGIPTMVLRTTTAAYMHSHILMFRLLAHKLLPLPDESQLHATIPKAYPLRFKDLPLDATKEIPKAVLDFIHSYTDIRSSSGVIWNTVDKLDSWPLQQLQRNSPAVPFFPIGPLHKMAPTSTTSLIEEDTNCMSWLDRKAPNSVVYVSLGSLATIDEKELIEMARGLAKSEQPFLWVVRPSLLSGTDDAMGSLPEDFKEVIGDRGLVVKWAPQKKVLAHPAVGGFFTHCGWNSSLESICEGVPLICRPCFADQTVNARYITHVWKIGIELEINNNNSNKNNCLEKRIERAVRTLMVSEQGKEMKKRAIEMKVEVERSMEIGGSSCQSLDHLVEFIISLSRGPVRPIRWPGTRI</sequence>
<comment type="similarity">
    <text evidence="1 3">Belongs to the UDP-glycosyltransferase family.</text>
</comment>
<dbReference type="FunFam" id="3.40.50.2000:FF:000120">
    <property type="entry name" value="UDP-glycosyltransferase 76C1"/>
    <property type="match status" value="1"/>
</dbReference>
<evidence type="ECO:0000313" key="6">
    <source>
        <dbReference type="Proteomes" id="UP000030748"/>
    </source>
</evidence>
<organism evidence="5 6">
    <name type="scientific">Erythranthe guttata</name>
    <name type="common">Yellow monkey flower</name>
    <name type="synonym">Mimulus guttatus</name>
    <dbReference type="NCBI Taxonomy" id="4155"/>
    <lineage>
        <taxon>Eukaryota</taxon>
        <taxon>Viridiplantae</taxon>
        <taxon>Streptophyta</taxon>
        <taxon>Embryophyta</taxon>
        <taxon>Tracheophyta</taxon>
        <taxon>Spermatophyta</taxon>
        <taxon>Magnoliopsida</taxon>
        <taxon>eudicotyledons</taxon>
        <taxon>Gunneridae</taxon>
        <taxon>Pentapetalae</taxon>
        <taxon>asterids</taxon>
        <taxon>lamiids</taxon>
        <taxon>Lamiales</taxon>
        <taxon>Phrymaceae</taxon>
        <taxon>Erythranthe</taxon>
    </lineage>
</organism>
<dbReference type="AlphaFoldDB" id="A0A022RHU5"/>
<dbReference type="EMBL" id="KI630480">
    <property type="protein sequence ID" value="EYU38455.1"/>
    <property type="molecule type" value="Genomic_DNA"/>
</dbReference>
<keyword evidence="6" id="KW-1185">Reference proteome</keyword>
<dbReference type="PROSITE" id="PS00375">
    <property type="entry name" value="UDPGT"/>
    <property type="match status" value="1"/>
</dbReference>
<evidence type="ECO:0000256" key="1">
    <source>
        <dbReference type="ARBA" id="ARBA00009995"/>
    </source>
</evidence>
<dbReference type="PhylomeDB" id="A0A022RHU5"/>
<evidence type="ECO:0000256" key="3">
    <source>
        <dbReference type="RuleBase" id="RU003718"/>
    </source>
</evidence>
<evidence type="ECO:0000313" key="5">
    <source>
        <dbReference type="EMBL" id="EYU38455.1"/>
    </source>
</evidence>
<accession>A0A022RHU5</accession>
<dbReference type="InterPro" id="IPR002213">
    <property type="entry name" value="UDP_glucos_trans"/>
</dbReference>
<keyword evidence="3" id="KW-0328">Glycosyltransferase</keyword>
<protein>
    <recommendedName>
        <fullName evidence="4">Glycosyltransferase</fullName>
        <ecNumber evidence="4">2.4.1.-</ecNumber>
    </recommendedName>
</protein>
<dbReference type="CDD" id="cd03784">
    <property type="entry name" value="GT1_Gtf-like"/>
    <property type="match status" value="1"/>
</dbReference>
<proteinExistence type="inferred from homology"/>
<reference evidence="5 6" key="1">
    <citation type="journal article" date="2013" name="Proc. Natl. Acad. Sci. U.S.A.">
        <title>Fine-scale variation in meiotic recombination in Mimulus inferred from population shotgun sequencing.</title>
        <authorList>
            <person name="Hellsten U."/>
            <person name="Wright K.M."/>
            <person name="Jenkins J."/>
            <person name="Shu S."/>
            <person name="Yuan Y."/>
            <person name="Wessler S.R."/>
            <person name="Schmutz J."/>
            <person name="Willis J.H."/>
            <person name="Rokhsar D.S."/>
        </authorList>
    </citation>
    <scope>NUCLEOTIDE SEQUENCE [LARGE SCALE GENOMIC DNA]</scope>
    <source>
        <strain evidence="6">cv. DUN x IM62</strain>
    </source>
</reference>
<dbReference type="Proteomes" id="UP000030748">
    <property type="component" value="Unassembled WGS sequence"/>
</dbReference>
<dbReference type="PANTHER" id="PTHR11926:SF1374">
    <property type="entry name" value="UDP-GLYCOSYLTRANSFERASE 76F1-RELATED"/>
    <property type="match status" value="1"/>
</dbReference>
<dbReference type="Gene3D" id="3.40.50.2000">
    <property type="entry name" value="Glycogen Phosphorylase B"/>
    <property type="match status" value="2"/>
</dbReference>
<dbReference type="FunFam" id="3.40.50.2000:FF:000040">
    <property type="entry name" value="UDP-glycosyltransferase 76C1"/>
    <property type="match status" value="1"/>
</dbReference>
<dbReference type="SUPFAM" id="SSF53756">
    <property type="entry name" value="UDP-Glycosyltransferase/glycogen phosphorylase"/>
    <property type="match status" value="1"/>
</dbReference>
<dbReference type="GO" id="GO:0005737">
    <property type="term" value="C:cytoplasm"/>
    <property type="evidence" value="ECO:0000318"/>
    <property type="project" value="GO_Central"/>
</dbReference>
<dbReference type="Pfam" id="PF00201">
    <property type="entry name" value="UDPGT"/>
    <property type="match status" value="1"/>
</dbReference>
<dbReference type="PANTHER" id="PTHR11926">
    <property type="entry name" value="GLUCOSYL/GLUCURONOSYL TRANSFERASES"/>
    <property type="match status" value="1"/>
</dbReference>
<dbReference type="InterPro" id="IPR035595">
    <property type="entry name" value="UDP_glycos_trans_CS"/>
</dbReference>
<name>A0A022RHU5_ERYGU</name>
<dbReference type="EC" id="2.4.1.-" evidence="4"/>
<dbReference type="GO" id="GO:0080044">
    <property type="term" value="F:quercetin 7-O-glucosyltransferase activity"/>
    <property type="evidence" value="ECO:0000318"/>
    <property type="project" value="GO_Central"/>
</dbReference>
<evidence type="ECO:0000256" key="4">
    <source>
        <dbReference type="RuleBase" id="RU362057"/>
    </source>
</evidence>
<keyword evidence="2 3" id="KW-0808">Transferase</keyword>
<dbReference type="eggNOG" id="KOG1192">
    <property type="taxonomic scope" value="Eukaryota"/>
</dbReference>
<dbReference type="GO" id="GO:0080043">
    <property type="term" value="F:quercetin 3-O-glucosyltransferase activity"/>
    <property type="evidence" value="ECO:0000318"/>
    <property type="project" value="GO_Central"/>
</dbReference>
<evidence type="ECO:0000256" key="2">
    <source>
        <dbReference type="ARBA" id="ARBA00022679"/>
    </source>
</evidence>